<proteinExistence type="predicted"/>
<dbReference type="Proteomes" id="UP000281431">
    <property type="component" value="Unassembled WGS sequence"/>
</dbReference>
<keyword evidence="5" id="KW-1185">Reference proteome</keyword>
<dbReference type="InterPro" id="IPR058421">
    <property type="entry name" value="DUF8108_C"/>
</dbReference>
<organism evidence="4 5">
    <name type="scientific">Natrarchaeobius chitinivorans</name>
    <dbReference type="NCBI Taxonomy" id="1679083"/>
    <lineage>
        <taxon>Archaea</taxon>
        <taxon>Methanobacteriati</taxon>
        <taxon>Methanobacteriota</taxon>
        <taxon>Stenosarchaea group</taxon>
        <taxon>Halobacteria</taxon>
        <taxon>Halobacteriales</taxon>
        <taxon>Natrialbaceae</taxon>
        <taxon>Natrarchaeobius</taxon>
    </lineage>
</organism>
<dbReference type="EMBL" id="REFZ01000001">
    <property type="protein sequence ID" value="RQH03384.1"/>
    <property type="molecule type" value="Genomic_DNA"/>
</dbReference>
<evidence type="ECO:0000256" key="1">
    <source>
        <dbReference type="SAM" id="MobiDB-lite"/>
    </source>
</evidence>
<feature type="region of interest" description="Disordered" evidence="1">
    <location>
        <begin position="135"/>
        <end position="166"/>
    </location>
</feature>
<sequence length="166" mass="18705">MTRPARSHSAGEGLRRVADHLGFALLWCWILVSMFFVPALLGYWWLGTILFLLGLIVCWQAAEATRDPVYAIGTRREVRTGRVEDDRVDCDECGRSARGGEYRRYERRRVLFGTTIAVLESGENVYCEACSIDPRDRDGREVESTLESGMGVGSPVSDAEREGDRR</sequence>
<feature type="domain" description="DUF8108" evidence="3">
    <location>
        <begin position="65"/>
        <end position="131"/>
    </location>
</feature>
<evidence type="ECO:0000313" key="5">
    <source>
        <dbReference type="Proteomes" id="UP000281431"/>
    </source>
</evidence>
<name>A0A3N6MH02_NATCH</name>
<protein>
    <recommendedName>
        <fullName evidence="3">DUF8108 domain-containing protein</fullName>
    </recommendedName>
</protein>
<dbReference type="OrthoDB" id="53394at2157"/>
<feature type="transmembrane region" description="Helical" evidence="2">
    <location>
        <begin position="21"/>
        <end position="37"/>
    </location>
</feature>
<keyword evidence="2" id="KW-0812">Transmembrane</keyword>
<evidence type="ECO:0000313" key="4">
    <source>
        <dbReference type="EMBL" id="RQH03384.1"/>
    </source>
</evidence>
<keyword evidence="2" id="KW-1133">Transmembrane helix</keyword>
<keyword evidence="2" id="KW-0472">Membrane</keyword>
<gene>
    <name evidence="4" type="ORF">EA472_02115</name>
</gene>
<comment type="caution">
    <text evidence="4">The sequence shown here is derived from an EMBL/GenBank/DDBJ whole genome shotgun (WGS) entry which is preliminary data.</text>
</comment>
<dbReference type="Pfam" id="PF26413">
    <property type="entry name" value="DUF8108"/>
    <property type="match status" value="1"/>
</dbReference>
<evidence type="ECO:0000259" key="3">
    <source>
        <dbReference type="Pfam" id="PF26413"/>
    </source>
</evidence>
<accession>A0A3N6MH02</accession>
<reference evidence="4 5" key="1">
    <citation type="submission" date="2018-10" db="EMBL/GenBank/DDBJ databases">
        <title>Natrarchaeobius chitinivorans gen. nov., sp. nov., and Natrarchaeobius haloalkaliphilus sp. nov., alkaliphilic, chitin-utilizing haloarchaea from hypersaline alkaline lakes.</title>
        <authorList>
            <person name="Sorokin D.Y."/>
            <person name="Elcheninov A.G."/>
            <person name="Kostrikina N.A."/>
            <person name="Bale N.J."/>
            <person name="Sinninghe Damste J.S."/>
            <person name="Khijniak T.V."/>
            <person name="Kublanov I.V."/>
            <person name="Toshchakov S.V."/>
        </authorList>
    </citation>
    <scope>NUCLEOTIDE SEQUENCE [LARGE SCALE GENOMIC DNA]</scope>
    <source>
        <strain evidence="4 5">AArcht7</strain>
    </source>
</reference>
<dbReference type="AlphaFoldDB" id="A0A3N6MH02"/>
<evidence type="ECO:0000256" key="2">
    <source>
        <dbReference type="SAM" id="Phobius"/>
    </source>
</evidence>